<proteinExistence type="predicted"/>
<comment type="caution">
    <text evidence="4">The sequence shown here is derived from an EMBL/GenBank/DDBJ whole genome shotgun (WGS) entry which is preliminary data.</text>
</comment>
<evidence type="ECO:0000259" key="2">
    <source>
        <dbReference type="Pfam" id="PF04937"/>
    </source>
</evidence>
<dbReference type="PANTHER" id="PTHR32166">
    <property type="entry name" value="OSJNBA0013A04.12 PROTEIN"/>
    <property type="match status" value="1"/>
</dbReference>
<protein>
    <recommendedName>
        <fullName evidence="6">DUF659 domain-containing protein</fullName>
    </recommendedName>
</protein>
<organism evidence="4 5">
    <name type="scientific">Vitis vinifera</name>
    <name type="common">Grape</name>
    <dbReference type="NCBI Taxonomy" id="29760"/>
    <lineage>
        <taxon>Eukaryota</taxon>
        <taxon>Viridiplantae</taxon>
        <taxon>Streptophyta</taxon>
        <taxon>Embryophyta</taxon>
        <taxon>Tracheophyta</taxon>
        <taxon>Spermatophyta</taxon>
        <taxon>Magnoliopsida</taxon>
        <taxon>eudicotyledons</taxon>
        <taxon>Gunneridae</taxon>
        <taxon>Pentapetalae</taxon>
        <taxon>rosids</taxon>
        <taxon>Vitales</taxon>
        <taxon>Vitaceae</taxon>
        <taxon>Viteae</taxon>
        <taxon>Vitis</taxon>
    </lineage>
</organism>
<dbReference type="SUPFAM" id="SSF53098">
    <property type="entry name" value="Ribonuclease H-like"/>
    <property type="match status" value="1"/>
</dbReference>
<dbReference type="Pfam" id="PF05699">
    <property type="entry name" value="Dimer_Tnp_hAT"/>
    <property type="match status" value="1"/>
</dbReference>
<dbReference type="EMBL" id="QGNW01002179">
    <property type="protein sequence ID" value="RVW24117.1"/>
    <property type="molecule type" value="Genomic_DNA"/>
</dbReference>
<dbReference type="InterPro" id="IPR007021">
    <property type="entry name" value="DUF659"/>
</dbReference>
<accession>A0A438CLM5</accession>
<feature type="region of interest" description="Disordered" evidence="1">
    <location>
        <begin position="475"/>
        <end position="544"/>
    </location>
</feature>
<dbReference type="InterPro" id="IPR012337">
    <property type="entry name" value="RNaseH-like_sf"/>
</dbReference>
<evidence type="ECO:0000259" key="3">
    <source>
        <dbReference type="Pfam" id="PF05699"/>
    </source>
</evidence>
<evidence type="ECO:0000313" key="5">
    <source>
        <dbReference type="Proteomes" id="UP000288805"/>
    </source>
</evidence>
<feature type="compositionally biased region" description="Polar residues" evidence="1">
    <location>
        <begin position="482"/>
        <end position="502"/>
    </location>
</feature>
<reference evidence="4 5" key="1">
    <citation type="journal article" date="2018" name="PLoS Genet.">
        <title>Population sequencing reveals clonal diversity and ancestral inbreeding in the grapevine cultivar Chardonnay.</title>
        <authorList>
            <person name="Roach M.J."/>
            <person name="Johnson D.L."/>
            <person name="Bohlmann J."/>
            <person name="van Vuuren H.J."/>
            <person name="Jones S.J."/>
            <person name="Pretorius I.S."/>
            <person name="Schmidt S.A."/>
            <person name="Borneman A.R."/>
        </authorList>
    </citation>
    <scope>NUCLEOTIDE SEQUENCE [LARGE SCALE GENOMIC DNA]</scope>
    <source>
        <strain evidence="5">cv. Chardonnay</strain>
        <tissue evidence="4">Leaf</tissue>
    </source>
</reference>
<dbReference type="PANTHER" id="PTHR32166:SF74">
    <property type="entry name" value="OS05G0256350 PROTEIN"/>
    <property type="match status" value="1"/>
</dbReference>
<evidence type="ECO:0008006" key="6">
    <source>
        <dbReference type="Google" id="ProtNLM"/>
    </source>
</evidence>
<name>A0A438CLM5_VITVI</name>
<dbReference type="GO" id="GO:0046983">
    <property type="term" value="F:protein dimerization activity"/>
    <property type="evidence" value="ECO:0007669"/>
    <property type="project" value="InterPro"/>
</dbReference>
<sequence>MNMEIEYVNEDLFGLEDEDFGEEINSRVNVTNISSGVTYPSFQPMIEAIGQYGVGMKGPTFHEGTMFMQSIDASSMIKMGEKMFELLDKWVEQVGEENVIQVITDNHLSYVMAGRLLELKRPHLYWTPCVAHCLDLMLEDIGKLPNIKRTLERAISLNGYIYNRSGLLNMMRRFTEQKELLRPAKTRFATAFITLSRLHEQKNNLRKMFTSSDWSYSKWEKEQKGKTIANIVLMPSFWNTIVFCLKVSGPLVHVLHLVDGEKKAPMGYIYEAMNRAKDTIVRSFNGNEEKYKEIFNVIDKRWEIQLHRPLHAARLTREPAKQEKVVAEVSLFINTQGQFGNELTAKTRKTRAPAPNLQKLIMKVLNLTCSALGCKRNWSIFENIHSKRRNRLDHQHLNDLVYIKYNRALKRRYNECNTIDPISLKDIGDSNEWLIGRMKDEDSHGGAQDDFVFDDDHLTWGDVARATGAEEARFDTRARAKASSSIIPPTRGIASSSRTLPSHSLIDEDEDGDMVDSTDEEDREGYKCGDGNYDDDDFVDLEEE</sequence>
<gene>
    <name evidence="4" type="ORF">CK203_088764</name>
</gene>
<dbReference type="AlphaFoldDB" id="A0A438CLM5"/>
<dbReference type="Proteomes" id="UP000288805">
    <property type="component" value="Unassembled WGS sequence"/>
</dbReference>
<evidence type="ECO:0000313" key="4">
    <source>
        <dbReference type="EMBL" id="RVW24117.1"/>
    </source>
</evidence>
<feature type="domain" description="DUF659" evidence="2">
    <location>
        <begin position="63"/>
        <end position="154"/>
    </location>
</feature>
<evidence type="ECO:0000256" key="1">
    <source>
        <dbReference type="SAM" id="MobiDB-lite"/>
    </source>
</evidence>
<feature type="compositionally biased region" description="Acidic residues" evidence="1">
    <location>
        <begin position="532"/>
        <end position="544"/>
    </location>
</feature>
<feature type="compositionally biased region" description="Acidic residues" evidence="1">
    <location>
        <begin position="507"/>
        <end position="523"/>
    </location>
</feature>
<dbReference type="InterPro" id="IPR008906">
    <property type="entry name" value="HATC_C_dom"/>
</dbReference>
<feature type="domain" description="HAT C-terminal dimerisation" evidence="3">
    <location>
        <begin position="354"/>
        <end position="406"/>
    </location>
</feature>
<dbReference type="Pfam" id="PF04937">
    <property type="entry name" value="DUF659"/>
    <property type="match status" value="1"/>
</dbReference>